<protein>
    <recommendedName>
        <fullName evidence="1">DUF7668 domain-containing protein</fullName>
    </recommendedName>
</protein>
<name>A0ABY9YLI9_9GAMM</name>
<dbReference type="Pfam" id="PF24705">
    <property type="entry name" value="DUF7668"/>
    <property type="match status" value="1"/>
</dbReference>
<proteinExistence type="predicted"/>
<evidence type="ECO:0000313" key="3">
    <source>
        <dbReference type="Proteomes" id="UP001302072"/>
    </source>
</evidence>
<organism evidence="2 3">
    <name type="scientific">Stenotrophomonas oahuensis</name>
    <dbReference type="NCBI Taxonomy" id="3003271"/>
    <lineage>
        <taxon>Bacteria</taxon>
        <taxon>Pseudomonadati</taxon>
        <taxon>Pseudomonadota</taxon>
        <taxon>Gammaproteobacteria</taxon>
        <taxon>Lysobacterales</taxon>
        <taxon>Lysobacteraceae</taxon>
        <taxon>Stenotrophomonas</taxon>
    </lineage>
</organism>
<dbReference type="EMBL" id="CP115541">
    <property type="protein sequence ID" value="WNH51335.1"/>
    <property type="molecule type" value="Genomic_DNA"/>
</dbReference>
<evidence type="ECO:0000259" key="1">
    <source>
        <dbReference type="Pfam" id="PF24705"/>
    </source>
</evidence>
<reference evidence="2 3" key="1">
    <citation type="submission" date="2022-12" db="EMBL/GenBank/DDBJ databases">
        <title>Two new species, Stenotrophomonas aracearum and Stenotrophomonas oahuensis, isolated from Anthurium (Araceae family) in Hawaii.</title>
        <authorList>
            <person name="Chunag S.C."/>
            <person name="Dobhal S."/>
            <person name="Alvarez A."/>
            <person name="Arif M."/>
        </authorList>
    </citation>
    <scope>NUCLEOTIDE SEQUENCE [LARGE SCALE GENOMIC DNA]</scope>
    <source>
        <strain evidence="2 3">A5586</strain>
    </source>
</reference>
<feature type="domain" description="DUF7668" evidence="1">
    <location>
        <begin position="28"/>
        <end position="123"/>
    </location>
</feature>
<dbReference type="Proteomes" id="UP001302072">
    <property type="component" value="Chromosome"/>
</dbReference>
<sequence length="123" mass="13899">MNEMPVSKEGQSEAPVPIVWRPMLAAIVDALARGEEPMLPQVRLQLPGTWDDIQESIEDYGARLVPLPDASWDSSVHIWSGEYWDVLVDLYTEEEGASDLVLKVRVYEAADGYRYEVDMAYVP</sequence>
<keyword evidence="3" id="KW-1185">Reference proteome</keyword>
<dbReference type="RefSeq" id="WP_311190583.1">
    <property type="nucleotide sequence ID" value="NZ_CP115541.1"/>
</dbReference>
<accession>A0ABY9YLI9</accession>
<dbReference type="InterPro" id="IPR056085">
    <property type="entry name" value="DUF7668"/>
</dbReference>
<gene>
    <name evidence="2" type="ORF">PDM29_13285</name>
</gene>
<evidence type="ECO:0000313" key="2">
    <source>
        <dbReference type="EMBL" id="WNH51335.1"/>
    </source>
</evidence>